<name>A0ABS8LWN8_9FLAO</name>
<proteinExistence type="predicted"/>
<evidence type="ECO:0000313" key="3">
    <source>
        <dbReference type="Proteomes" id="UP001430700"/>
    </source>
</evidence>
<protein>
    <submittedName>
        <fullName evidence="2">Uncharacterized protein</fullName>
    </submittedName>
</protein>
<keyword evidence="3" id="KW-1185">Reference proteome</keyword>
<evidence type="ECO:0000256" key="1">
    <source>
        <dbReference type="SAM" id="MobiDB-lite"/>
    </source>
</evidence>
<dbReference type="RefSeq" id="WP_229998778.1">
    <property type="nucleotide sequence ID" value="NZ_JAJJMN010000001.1"/>
</dbReference>
<sequence>MTGKIYIVFLIMTFGFLLMPSEGYACGKTNAKSSCEKKAVSKHETADTSQKNCCQKDNGPKNEEHGCNRKCDHSGCTPSGLQFSLMTKNEFEFEKNLFNFSLEKTIPYYKNIPISDGFTSIWSPPKIK</sequence>
<reference evidence="2" key="1">
    <citation type="submission" date="2021-11" db="EMBL/GenBank/DDBJ databases">
        <title>Description of novel Flavobacterium species.</title>
        <authorList>
            <person name="Saticioglu I.B."/>
            <person name="Ay H."/>
            <person name="Altun S."/>
            <person name="Duman M."/>
        </authorList>
    </citation>
    <scope>NUCLEOTIDE SEQUENCE</scope>
    <source>
        <strain evidence="2">F-126</strain>
    </source>
</reference>
<feature type="region of interest" description="Disordered" evidence="1">
    <location>
        <begin position="44"/>
        <end position="66"/>
    </location>
</feature>
<dbReference type="Proteomes" id="UP001430700">
    <property type="component" value="Unassembled WGS sequence"/>
</dbReference>
<gene>
    <name evidence="2" type="ORF">LNQ34_04310</name>
</gene>
<organism evidence="2 3">
    <name type="scientific">Flavobacterium lipolyticum</name>
    <dbReference type="NCBI Taxonomy" id="2893754"/>
    <lineage>
        <taxon>Bacteria</taxon>
        <taxon>Pseudomonadati</taxon>
        <taxon>Bacteroidota</taxon>
        <taxon>Flavobacteriia</taxon>
        <taxon>Flavobacteriales</taxon>
        <taxon>Flavobacteriaceae</taxon>
        <taxon>Flavobacterium</taxon>
    </lineage>
</organism>
<dbReference type="EMBL" id="JAJJMN010000001">
    <property type="protein sequence ID" value="MCC9016992.1"/>
    <property type="molecule type" value="Genomic_DNA"/>
</dbReference>
<accession>A0ABS8LWN8</accession>
<evidence type="ECO:0000313" key="2">
    <source>
        <dbReference type="EMBL" id="MCC9016992.1"/>
    </source>
</evidence>
<comment type="caution">
    <text evidence="2">The sequence shown here is derived from an EMBL/GenBank/DDBJ whole genome shotgun (WGS) entry which is preliminary data.</text>
</comment>